<evidence type="ECO:0000259" key="1">
    <source>
        <dbReference type="Pfam" id="PF20091"/>
    </source>
</evidence>
<organism evidence="2 3">
    <name type="scientific">Longimonas halophila</name>
    <dbReference type="NCBI Taxonomy" id="1469170"/>
    <lineage>
        <taxon>Bacteria</taxon>
        <taxon>Pseudomonadati</taxon>
        <taxon>Rhodothermota</taxon>
        <taxon>Rhodothermia</taxon>
        <taxon>Rhodothermales</taxon>
        <taxon>Salisaetaceae</taxon>
        <taxon>Longimonas</taxon>
    </lineage>
</organism>
<reference evidence="2 3" key="1">
    <citation type="submission" date="2017-10" db="EMBL/GenBank/DDBJ databases">
        <title>Draft genome of Longimonas halophila.</title>
        <authorList>
            <person name="Goh K.M."/>
            <person name="Shamsir M.S."/>
            <person name="Lim S.W."/>
        </authorList>
    </citation>
    <scope>NUCLEOTIDE SEQUENCE [LARGE SCALE GENOMIC DNA]</scope>
    <source>
        <strain evidence="2 3">KCTC 42399</strain>
    </source>
</reference>
<dbReference type="InterPro" id="IPR045394">
    <property type="entry name" value="Abhydrolase_dom"/>
</dbReference>
<feature type="domain" description="Alpha/beta hydrolase" evidence="1">
    <location>
        <begin position="299"/>
        <end position="666"/>
    </location>
</feature>
<name>A0A2H3NK97_9BACT</name>
<gene>
    <name evidence="2" type="ORF">CRI93_11310</name>
</gene>
<sequence length="681" mass="76039">MHRFLYALFIAFLVVVGGEVRAEVIRVEVESETVVLNGRAFGAYGAYELLEGCITFGIDPAHPMNARIVDLQRAPRNENGLVEATANFAVLQPVDSDRRRGVGVVEVSNRGGMFSPSYFNRASTSSLDPSDPEAWGDALLMRQGLTVIWVGWQWDVPRDGDERLRLQVPRARHHDGSAISGLVRSDWVIDEAVQTLSVAHRDHVAYPAADFDHPDNLLTMRTGRNAPRQTIPRARWQFARTTDDGVTVSDSTHITLQGGFEAGMIYELVYRAEDPAVVGLGLAAIRDVISHAKYDADTRFPVEHGIAVGVSQTGRFLRHFLYQGFNTDEQGRPAYDGIYAITAGAGRGSFNHRFAQPSRDAHRYSAFFYPTDIFPFTSQVQHDPRTWQSDGLLAHAHHADHIPKMFQVNTGYEYWGRAASLIHTTVDGTRDMALHPNERIYHLASAQHFPWQFPPPEEMQQETDPAVYRGNPLDQSVNYRALLVRMVEWVDEETAPPESQYPRIETGTLAAVEAVDAPAIPGLAFPKVMHTAYRADYGPRWRTDGVVTAQPPRLDSPFPGRVPQVDSLGNEVGGVRNVGVRAPLATYLPWNLRVDAPANKNEMTDFYGTYVPLPTTKAKKEATGDPRPSIETLYDSRSAYQDQVQQAADALIEQGFLLPDDRERVVERAAQVWTWVHEGHE</sequence>
<proteinExistence type="predicted"/>
<dbReference type="Pfam" id="PF20091">
    <property type="entry name" value="Abhydrolase_10"/>
    <property type="match status" value="1"/>
</dbReference>
<dbReference type="EMBL" id="PDEP01000010">
    <property type="protein sequence ID" value="PEN06059.1"/>
    <property type="molecule type" value="Genomic_DNA"/>
</dbReference>
<comment type="caution">
    <text evidence="2">The sequence shown here is derived from an EMBL/GenBank/DDBJ whole genome shotgun (WGS) entry which is preliminary data.</text>
</comment>
<dbReference type="Proteomes" id="UP000221024">
    <property type="component" value="Unassembled WGS sequence"/>
</dbReference>
<accession>A0A2H3NK97</accession>
<evidence type="ECO:0000313" key="3">
    <source>
        <dbReference type="Proteomes" id="UP000221024"/>
    </source>
</evidence>
<dbReference type="AlphaFoldDB" id="A0A2H3NK97"/>
<evidence type="ECO:0000313" key="2">
    <source>
        <dbReference type="EMBL" id="PEN06059.1"/>
    </source>
</evidence>
<keyword evidence="3" id="KW-1185">Reference proteome</keyword>
<protein>
    <recommendedName>
        <fullName evidence="1">Alpha/beta hydrolase domain-containing protein</fullName>
    </recommendedName>
</protein>
<dbReference type="OrthoDB" id="222879at2"/>